<feature type="transmembrane region" description="Helical" evidence="2">
    <location>
        <begin position="153"/>
        <end position="174"/>
    </location>
</feature>
<dbReference type="AlphaFoldDB" id="Q6X3I8"/>
<keyword evidence="2" id="KW-0812">Transmembrane</keyword>
<feature type="region of interest" description="Disordered" evidence="1">
    <location>
        <begin position="1"/>
        <end position="20"/>
    </location>
</feature>
<sequence length="226" mass="23873">MSSGHWPGPTPFSKRGAPPLRVKRLRPDLAAMRRSAALGSLAHRRRWPPPVDWESIPSGRSAMVGYSHQVSAVFNLRAQAESARKRLVDRGLGLEQLSILGAEDVPLPTTRRRSFIQVLSSGAAGALAGLLVSTLVTFALTRTEASLFGDAPLALLGWSSALGALFGGAVGASVDVSQVSGPFRQAIAQGHVVLLANTRSEIESLLVRDVIESSVGVGVHMDISLI</sequence>
<evidence type="ECO:0000313" key="3">
    <source>
        <dbReference type="EMBL" id="AAP22587.1"/>
    </source>
</evidence>
<keyword evidence="2" id="KW-0472">Membrane</keyword>
<name>Q6X3I8_PSEAI</name>
<reference evidence="3" key="1">
    <citation type="journal article" date="2004" name="J. Bacteriol.">
        <title>Sequence analysis of the mobile genome island pKLC102 of Pseudomonas aeruginosa C.</title>
        <authorList>
            <person name="Klockgether J."/>
            <person name="Reva O."/>
            <person name="Larbig K."/>
            <person name="Tummler B."/>
        </authorList>
    </citation>
    <scope>NUCLEOTIDE SEQUENCE</scope>
    <source>
        <strain evidence="3">C</strain>
        <plasmid evidence="3">pKLC102</plasmid>
    </source>
</reference>
<feature type="transmembrane region" description="Helical" evidence="2">
    <location>
        <begin position="118"/>
        <end position="141"/>
    </location>
</feature>
<keyword evidence="2" id="KW-1133">Transmembrane helix</keyword>
<organism evidence="3">
    <name type="scientific">Pseudomonas aeruginosa</name>
    <dbReference type="NCBI Taxonomy" id="287"/>
    <lineage>
        <taxon>Bacteria</taxon>
        <taxon>Pseudomonadati</taxon>
        <taxon>Pseudomonadota</taxon>
        <taxon>Gammaproteobacteria</taxon>
        <taxon>Pseudomonadales</taxon>
        <taxon>Pseudomonadaceae</taxon>
        <taxon>Pseudomonas</taxon>
    </lineage>
</organism>
<accession>Q6X3I8</accession>
<proteinExistence type="predicted"/>
<evidence type="ECO:0000256" key="1">
    <source>
        <dbReference type="SAM" id="MobiDB-lite"/>
    </source>
</evidence>
<evidence type="ECO:0000256" key="2">
    <source>
        <dbReference type="SAM" id="Phobius"/>
    </source>
</evidence>
<geneLocation type="plasmid" evidence="3">
    <name>pKLC102</name>
</geneLocation>
<gene>
    <name evidence="3" type="ORF">CP98</name>
</gene>
<protein>
    <submittedName>
        <fullName evidence="3">CP98</fullName>
    </submittedName>
</protein>
<dbReference type="EMBL" id="AY257538">
    <property type="protein sequence ID" value="AAP22587.1"/>
    <property type="molecule type" value="Genomic_DNA"/>
</dbReference>
<keyword evidence="3" id="KW-0614">Plasmid</keyword>